<evidence type="ECO:0008006" key="3">
    <source>
        <dbReference type="Google" id="ProtNLM"/>
    </source>
</evidence>
<protein>
    <recommendedName>
        <fullName evidence="3">Rieske domain-containing protein</fullName>
    </recommendedName>
</protein>
<dbReference type="RefSeq" id="WP_336473136.1">
    <property type="nucleotide sequence ID" value="NZ_JBAWSX010000008.1"/>
</dbReference>
<reference evidence="1 2" key="1">
    <citation type="submission" date="2024-01" db="EMBL/GenBank/DDBJ databases">
        <title>Seven novel Bacillus-like species.</title>
        <authorList>
            <person name="Liu G."/>
        </authorList>
    </citation>
    <scope>NUCLEOTIDE SEQUENCE [LARGE SCALE GENOMIC DNA]</scope>
    <source>
        <strain evidence="1 2">FJAT-51639</strain>
    </source>
</reference>
<dbReference type="Proteomes" id="UP001372526">
    <property type="component" value="Unassembled WGS sequence"/>
</dbReference>
<organism evidence="1 2">
    <name type="scientific">Bacillus bruguierae</name>
    <dbReference type="NCBI Taxonomy" id="3127667"/>
    <lineage>
        <taxon>Bacteria</taxon>
        <taxon>Bacillati</taxon>
        <taxon>Bacillota</taxon>
        <taxon>Bacilli</taxon>
        <taxon>Bacillales</taxon>
        <taxon>Bacillaceae</taxon>
        <taxon>Bacillus</taxon>
    </lineage>
</organism>
<evidence type="ECO:0000313" key="2">
    <source>
        <dbReference type="Proteomes" id="UP001372526"/>
    </source>
</evidence>
<keyword evidence="2" id="KW-1185">Reference proteome</keyword>
<sequence>MNRLDFLKEVTGSIFQTMKYVYEPFLKDDLKKVEEAAGRVLGITWIPVMKSDETLIRPEFRFVSGKPIIVFLHEEKLHAINGICPVCSNLIQVRMYDHMATCMDCDKDYDFNAMGGNLPVQKLQIKRKDQMYVVGFTDNSKR</sequence>
<name>A0ABU8FIW8_9BACI</name>
<gene>
    <name evidence="1" type="ORF">WAZ07_15135</name>
</gene>
<evidence type="ECO:0000313" key="1">
    <source>
        <dbReference type="EMBL" id="MEI4802627.1"/>
    </source>
</evidence>
<dbReference type="EMBL" id="JBAWSX010000008">
    <property type="protein sequence ID" value="MEI4802627.1"/>
    <property type="molecule type" value="Genomic_DNA"/>
</dbReference>
<proteinExistence type="predicted"/>
<accession>A0ABU8FIW8</accession>
<comment type="caution">
    <text evidence="1">The sequence shown here is derived from an EMBL/GenBank/DDBJ whole genome shotgun (WGS) entry which is preliminary data.</text>
</comment>